<dbReference type="PROSITE" id="PS51845">
    <property type="entry name" value="PDEASE_I_2"/>
    <property type="match status" value="1"/>
</dbReference>
<evidence type="ECO:0000313" key="9">
    <source>
        <dbReference type="EMBL" id="PLB36195.1"/>
    </source>
</evidence>
<evidence type="ECO:0000256" key="2">
    <source>
        <dbReference type="ARBA" id="ARBA00022801"/>
    </source>
</evidence>
<dbReference type="PANTHER" id="PTHR11347">
    <property type="entry name" value="CYCLIC NUCLEOTIDE PHOSPHODIESTERASE"/>
    <property type="match status" value="1"/>
</dbReference>
<evidence type="ECO:0000259" key="8">
    <source>
        <dbReference type="PROSITE" id="PS51845"/>
    </source>
</evidence>
<evidence type="ECO:0000313" key="10">
    <source>
        <dbReference type="Proteomes" id="UP000234585"/>
    </source>
</evidence>
<dbReference type="PRINTS" id="PR00387">
    <property type="entry name" value="PDIESTERASE1"/>
</dbReference>
<feature type="region of interest" description="Disordered" evidence="7">
    <location>
        <begin position="182"/>
        <end position="201"/>
    </location>
</feature>
<dbReference type="FunFam" id="1.10.1300.10:FF:000014">
    <property type="entry name" value="Phosphodiesterase"/>
    <property type="match status" value="1"/>
</dbReference>
<feature type="binding site" evidence="5">
    <location>
        <position position="427"/>
    </location>
    <ligand>
        <name>Zn(2+)</name>
        <dbReference type="ChEBI" id="CHEBI:29105"/>
        <label>1</label>
    </ligand>
</feature>
<gene>
    <name evidence="9" type="ORF">BDW47DRAFT_51891</name>
</gene>
<dbReference type="OrthoDB" id="546632at2759"/>
<feature type="binding site" evidence="5">
    <location>
        <position position="426"/>
    </location>
    <ligand>
        <name>Zn(2+)</name>
        <dbReference type="ChEBI" id="CHEBI:29105"/>
        <label>1</label>
    </ligand>
</feature>
<feature type="compositionally biased region" description="Low complexity" evidence="7">
    <location>
        <begin position="733"/>
        <end position="743"/>
    </location>
</feature>
<dbReference type="InterPro" id="IPR002073">
    <property type="entry name" value="PDEase_catalytic_dom"/>
</dbReference>
<accession>A0A2I2F6C9</accession>
<feature type="region of interest" description="Disordered" evidence="7">
    <location>
        <begin position="112"/>
        <end position="135"/>
    </location>
</feature>
<dbReference type="GeneID" id="36526375"/>
<dbReference type="EC" id="3.1.4.-" evidence="6"/>
<comment type="cofactor">
    <cofactor evidence="6">
        <name>a divalent metal cation</name>
        <dbReference type="ChEBI" id="CHEBI:60240"/>
    </cofactor>
    <text evidence="6">Binds 2 divalent metal cations per subunit. Site 1 may preferentially bind zinc ions, while site 2 has a preference for magnesium and/or manganese ions.</text>
</comment>
<dbReference type="STRING" id="41067.A0A2I2F6C9"/>
<evidence type="ECO:0000256" key="4">
    <source>
        <dbReference type="PIRSR" id="PIRSR623088-2"/>
    </source>
</evidence>
<dbReference type="InterPro" id="IPR023174">
    <property type="entry name" value="PDEase_CS"/>
</dbReference>
<feature type="compositionally biased region" description="Polar residues" evidence="7">
    <location>
        <begin position="950"/>
        <end position="959"/>
    </location>
</feature>
<feature type="region of interest" description="Disordered" evidence="7">
    <location>
        <begin position="645"/>
        <end position="744"/>
    </location>
</feature>
<evidence type="ECO:0000256" key="5">
    <source>
        <dbReference type="PIRSR" id="PIRSR623088-3"/>
    </source>
</evidence>
<name>A0A2I2F6C9_ASPCN</name>
<evidence type="ECO:0000256" key="3">
    <source>
        <dbReference type="PIRSR" id="PIRSR623088-1"/>
    </source>
</evidence>
<keyword evidence="10" id="KW-1185">Reference proteome</keyword>
<dbReference type="InterPro" id="IPR036971">
    <property type="entry name" value="PDEase_catalytic_dom_sf"/>
</dbReference>
<feature type="region of interest" description="Disordered" evidence="7">
    <location>
        <begin position="780"/>
        <end position="1006"/>
    </location>
</feature>
<feature type="active site" description="Proton donor" evidence="3">
    <location>
        <position position="369"/>
    </location>
</feature>
<dbReference type="GO" id="GO:0004114">
    <property type="term" value="F:3',5'-cyclic-nucleotide phosphodiesterase activity"/>
    <property type="evidence" value="ECO:0007669"/>
    <property type="project" value="InterPro"/>
</dbReference>
<evidence type="ECO:0000256" key="1">
    <source>
        <dbReference type="ARBA" id="ARBA00022723"/>
    </source>
</evidence>
<feature type="compositionally biased region" description="Basic residues" evidence="7">
    <location>
        <begin position="977"/>
        <end position="997"/>
    </location>
</feature>
<comment type="similarity">
    <text evidence="6">Belongs to the cyclic nucleotide phosphodiesterase family.</text>
</comment>
<feature type="binding site" evidence="5">
    <location>
        <position position="541"/>
    </location>
    <ligand>
        <name>Zn(2+)</name>
        <dbReference type="ChEBI" id="CHEBI:29105"/>
        <label>1</label>
    </ligand>
</feature>
<dbReference type="CDD" id="cd00077">
    <property type="entry name" value="HDc"/>
    <property type="match status" value="1"/>
</dbReference>
<dbReference type="AlphaFoldDB" id="A0A2I2F6C9"/>
<protein>
    <recommendedName>
        <fullName evidence="6">Phosphodiesterase</fullName>
        <ecNumber evidence="6">3.1.4.-</ecNumber>
    </recommendedName>
</protein>
<feature type="binding site" evidence="5">
    <location>
        <position position="427"/>
    </location>
    <ligand>
        <name>Zn(2+)</name>
        <dbReference type="ChEBI" id="CHEBI:29105"/>
        <label>2</label>
    </ligand>
</feature>
<keyword evidence="2 6" id="KW-0378">Hydrolase</keyword>
<dbReference type="Gene3D" id="1.10.1300.10">
    <property type="entry name" value="3'5'-cyclic nucleotide phosphodiesterase, catalytic domain"/>
    <property type="match status" value="1"/>
</dbReference>
<dbReference type="SMART" id="SM00471">
    <property type="entry name" value="HDc"/>
    <property type="match status" value="1"/>
</dbReference>
<dbReference type="RefSeq" id="XP_024670207.1">
    <property type="nucleotide sequence ID" value="XM_024819215.1"/>
</dbReference>
<feature type="compositionally biased region" description="Basic and acidic residues" evidence="7">
    <location>
        <begin position="645"/>
        <end position="655"/>
    </location>
</feature>
<feature type="binding site" evidence="4">
    <location>
        <position position="427"/>
    </location>
    <ligand>
        <name>AMP</name>
        <dbReference type="ChEBI" id="CHEBI:456215"/>
    </ligand>
</feature>
<dbReference type="EMBL" id="KZ559153">
    <property type="protein sequence ID" value="PLB36195.1"/>
    <property type="molecule type" value="Genomic_DNA"/>
</dbReference>
<feature type="domain" description="PDEase" evidence="8">
    <location>
        <begin position="283"/>
        <end position="639"/>
    </location>
</feature>
<proteinExistence type="inferred from homology"/>
<dbReference type="Pfam" id="PF00233">
    <property type="entry name" value="PDEase_I"/>
    <property type="match status" value="1"/>
</dbReference>
<feature type="compositionally biased region" description="Polar residues" evidence="7">
    <location>
        <begin position="827"/>
        <end position="870"/>
    </location>
</feature>
<keyword evidence="1 5" id="KW-0479">Metal-binding</keyword>
<dbReference type="InterPro" id="IPR003607">
    <property type="entry name" value="HD/PDEase_dom"/>
</dbReference>
<dbReference type="InterPro" id="IPR023088">
    <property type="entry name" value="PDEase"/>
</dbReference>
<feature type="binding site" evidence="4">
    <location>
        <position position="596"/>
    </location>
    <ligand>
        <name>AMP</name>
        <dbReference type="ChEBI" id="CHEBI:456215"/>
    </ligand>
</feature>
<sequence>MGVPDPTGIMDPIECSAVYIDHRVTSERWVHQRSSDASAASSASDFLLPDEPESLREDVELLLEVSKRIYLCYAGPSLATTLAEISDRAHVDCTPIFAFFDVDLNTEEAGLARRKSSRGSWSDMSPPSPSSMRRGFTFSTQSAGSYDLKLLSGLSADIQVQESANLIIPVAILRAPPTRSLSPTSAPMAQQFPQGGTPAPQHISKCIDAGAVDVLSAPLVRDRIQGLTVHVYRAHKSAVREQSRFLSKKKLRKHSWVGVSAEQPYSYLREAMVSKLMKGICNPEETIEEFQDRELDVTPERVQVVKEQIGKWEFTAHEFSDDELVLGAFEMLQHAFTIPDLEEWKLPPGELRTFLLACRASYNSFVLYHNFRHAIDVLQSIFCFLLHVGALPPYEDIPQDVESKSPIASLLTPFDTLTLLISAIGHDVGHPGVNNFFLVKLNAPLAQLYNDNSVLEAFHCAAFSQILRRYWPAAFKDRQLRKLLISSILATDMGVHQKFMERLGSLQEKFVDNNRTVDGWKPQDLDMYKTLVCGLLIKCADISNVSRPWAVAEKWTQILQEEFAHQGEMEQEVGMETALFGGPPELGNIFKLATGQMGFMTIFALPLFEGVTHILPQMRFTVEHTRTNHAKWQCLAELEKRKLSLEEPSRADPRISPRSTSPQVAVDRRPSTKSSGPHTPDRACPSGGDGAADYFGSARSSVVSRSPGDINENTIKPVVSPDTPGPAMDITGSSLPASRKSSSAVPDLTMVSIAGASPRRSAQAVEEGFSLGDPGVMAAVCHTDMPPTGYEPQAPSSTRDFSLEEESGERASSSRNGPPSYRRHHANTNSSGRAPPSNSQRNSCTRTHSLSTYSNTMTPISPATNATSFLSEYGDDKPHAPDSAEPDDSDFSSAHPDSSIQYTVSDRDGSNFQSGDSHTSHSQAEDSGKSPEGLSIPPSGTDPEHGGSGSPTLSATPTGSHGPPPDEPPSGETSPRRLMKRRSRLRLAFWRRRPHHSPQHELSGES</sequence>
<reference evidence="9 10" key="1">
    <citation type="submission" date="2017-12" db="EMBL/GenBank/DDBJ databases">
        <authorList>
            <consortium name="DOE Joint Genome Institute"/>
            <person name="Haridas S."/>
            <person name="Kjaerbolling I."/>
            <person name="Vesth T.C."/>
            <person name="Frisvad J.C."/>
            <person name="Nybo J.L."/>
            <person name="Theobald S."/>
            <person name="Kuo A."/>
            <person name="Bowyer P."/>
            <person name="Matsuda Y."/>
            <person name="Mondo S."/>
            <person name="Lyhne E.K."/>
            <person name="Kogle M.E."/>
            <person name="Clum A."/>
            <person name="Lipzen A."/>
            <person name="Salamov A."/>
            <person name="Ngan C.Y."/>
            <person name="Daum C."/>
            <person name="Chiniquy J."/>
            <person name="Barry K."/>
            <person name="LaButti K."/>
            <person name="Simmons B.A."/>
            <person name="Magnuson J.K."/>
            <person name="Mortensen U.H."/>
            <person name="Larsen T.O."/>
            <person name="Grigoriev I.V."/>
            <person name="Baker S.E."/>
            <person name="Andersen M.R."/>
            <person name="Nordberg H.P."/>
            <person name="Cantor M.N."/>
            <person name="Hua S.X."/>
        </authorList>
    </citation>
    <scope>NUCLEOTIDE SEQUENCE [LARGE SCALE GENOMIC DNA]</scope>
    <source>
        <strain evidence="9 10">CBS 102.13</strain>
    </source>
</reference>
<organism evidence="9 10">
    <name type="scientific">Aspergillus candidus</name>
    <dbReference type="NCBI Taxonomy" id="41067"/>
    <lineage>
        <taxon>Eukaryota</taxon>
        <taxon>Fungi</taxon>
        <taxon>Dikarya</taxon>
        <taxon>Ascomycota</taxon>
        <taxon>Pezizomycotina</taxon>
        <taxon>Eurotiomycetes</taxon>
        <taxon>Eurotiomycetidae</taxon>
        <taxon>Eurotiales</taxon>
        <taxon>Aspergillaceae</taxon>
        <taxon>Aspergillus</taxon>
        <taxon>Aspergillus subgen. Circumdati</taxon>
    </lineage>
</organism>
<dbReference type="Proteomes" id="UP000234585">
    <property type="component" value="Unassembled WGS sequence"/>
</dbReference>
<dbReference type="PROSITE" id="PS00126">
    <property type="entry name" value="PDEASE_I_1"/>
    <property type="match status" value="1"/>
</dbReference>
<feature type="binding site" evidence="4">
    <location>
        <begin position="369"/>
        <end position="373"/>
    </location>
    <ligand>
        <name>AMP</name>
        <dbReference type="ChEBI" id="CHEBI:456215"/>
    </ligand>
</feature>
<dbReference type="GO" id="GO:0046872">
    <property type="term" value="F:metal ion binding"/>
    <property type="evidence" value="ECO:0007669"/>
    <property type="project" value="UniProtKB-KW"/>
</dbReference>
<feature type="binding site" evidence="4">
    <location>
        <position position="541"/>
    </location>
    <ligand>
        <name>AMP</name>
        <dbReference type="ChEBI" id="CHEBI:456215"/>
    </ligand>
</feature>
<evidence type="ECO:0000256" key="6">
    <source>
        <dbReference type="RuleBase" id="RU363067"/>
    </source>
</evidence>
<evidence type="ECO:0000256" key="7">
    <source>
        <dbReference type="SAM" id="MobiDB-lite"/>
    </source>
</evidence>
<dbReference type="SUPFAM" id="SSF109604">
    <property type="entry name" value="HD-domain/PDEase-like"/>
    <property type="match status" value="1"/>
</dbReference>
<feature type="binding site" evidence="5">
    <location>
        <position position="373"/>
    </location>
    <ligand>
        <name>Zn(2+)</name>
        <dbReference type="ChEBI" id="CHEBI:29105"/>
        <label>1</label>
    </ligand>
</feature>
<dbReference type="GO" id="GO:0007165">
    <property type="term" value="P:signal transduction"/>
    <property type="evidence" value="ECO:0007669"/>
    <property type="project" value="InterPro"/>
</dbReference>
<feature type="compositionally biased region" description="Polar residues" evidence="7">
    <location>
        <begin position="891"/>
        <end position="922"/>
    </location>
</feature>
<feature type="compositionally biased region" description="Polar residues" evidence="7">
    <location>
        <begin position="182"/>
        <end position="194"/>
    </location>
</feature>